<dbReference type="Pfam" id="PF00814">
    <property type="entry name" value="TsaD"/>
    <property type="match status" value="1"/>
</dbReference>
<proteinExistence type="predicted"/>
<organism evidence="2 3">
    <name type="scientific">Acrocarpospora phusangensis</name>
    <dbReference type="NCBI Taxonomy" id="1070424"/>
    <lineage>
        <taxon>Bacteria</taxon>
        <taxon>Bacillati</taxon>
        <taxon>Actinomycetota</taxon>
        <taxon>Actinomycetes</taxon>
        <taxon>Streptosporangiales</taxon>
        <taxon>Streptosporangiaceae</taxon>
        <taxon>Acrocarpospora</taxon>
    </lineage>
</organism>
<feature type="domain" description="Gcp-like" evidence="1">
    <location>
        <begin position="43"/>
        <end position="144"/>
    </location>
</feature>
<dbReference type="Gene3D" id="3.30.420.40">
    <property type="match status" value="1"/>
</dbReference>
<evidence type="ECO:0000259" key="1">
    <source>
        <dbReference type="Pfam" id="PF00814"/>
    </source>
</evidence>
<dbReference type="GO" id="GO:0005829">
    <property type="term" value="C:cytosol"/>
    <property type="evidence" value="ECO:0007669"/>
    <property type="project" value="TreeGrafter"/>
</dbReference>
<sequence>MKSRERLGLLFVLVLAFDTATPAVTAALHDGTRVLAESTVVDARRHGELLAPAIERVLAEAGASLRDVTALVAGAGPGPYTGLRVGLMTARALCTSLGVAAYGVCTLDALAYATESATPFTVVTDARRKELFWARYDDARTRVDGPRVARPHDVPGGLPIVGVRLYEEIVGPVTGPEHPSAGALAALAAEQLAALTPEEAAAATRLPEGRIDSEEAAQGRAVLGPPVPIYLRRPDAQIPGAPKRVTA</sequence>
<dbReference type="InterPro" id="IPR000905">
    <property type="entry name" value="Gcp-like_dom"/>
</dbReference>
<dbReference type="EMBL" id="BOOA01000111">
    <property type="protein sequence ID" value="GIH29170.1"/>
    <property type="molecule type" value="Genomic_DNA"/>
</dbReference>
<dbReference type="Proteomes" id="UP000640052">
    <property type="component" value="Unassembled WGS sequence"/>
</dbReference>
<dbReference type="InterPro" id="IPR043129">
    <property type="entry name" value="ATPase_NBD"/>
</dbReference>
<dbReference type="AlphaFoldDB" id="A0A919QMV3"/>
<evidence type="ECO:0000313" key="3">
    <source>
        <dbReference type="Proteomes" id="UP000640052"/>
    </source>
</evidence>
<dbReference type="InterPro" id="IPR022496">
    <property type="entry name" value="T6A_TsaB"/>
</dbReference>
<reference evidence="2" key="1">
    <citation type="submission" date="2021-01" db="EMBL/GenBank/DDBJ databases">
        <title>Whole genome shotgun sequence of Acrocarpospora phusangensis NBRC 108782.</title>
        <authorList>
            <person name="Komaki H."/>
            <person name="Tamura T."/>
        </authorList>
    </citation>
    <scope>NUCLEOTIDE SEQUENCE</scope>
    <source>
        <strain evidence="2">NBRC 108782</strain>
    </source>
</reference>
<dbReference type="SUPFAM" id="SSF53067">
    <property type="entry name" value="Actin-like ATPase domain"/>
    <property type="match status" value="2"/>
</dbReference>
<dbReference type="PANTHER" id="PTHR11735">
    <property type="entry name" value="TRNA N6-ADENOSINE THREONYLCARBAMOYLTRANSFERASE"/>
    <property type="match status" value="1"/>
</dbReference>
<comment type="caution">
    <text evidence="2">The sequence shown here is derived from an EMBL/GenBank/DDBJ whole genome shotgun (WGS) entry which is preliminary data.</text>
</comment>
<protein>
    <submittedName>
        <fullName evidence="2">tRNA (Adenosine(37)-N6)-threonylcarbamoyltransferase complex dimerization subunit type 1 TsaB</fullName>
    </submittedName>
</protein>
<dbReference type="GO" id="GO:0002949">
    <property type="term" value="P:tRNA threonylcarbamoyladenosine modification"/>
    <property type="evidence" value="ECO:0007669"/>
    <property type="project" value="InterPro"/>
</dbReference>
<dbReference type="PANTHER" id="PTHR11735:SF11">
    <property type="entry name" value="TRNA THREONYLCARBAMOYLADENOSINE BIOSYNTHESIS PROTEIN TSAB"/>
    <property type="match status" value="1"/>
</dbReference>
<evidence type="ECO:0000313" key="2">
    <source>
        <dbReference type="EMBL" id="GIH29170.1"/>
    </source>
</evidence>
<keyword evidence="3" id="KW-1185">Reference proteome</keyword>
<accession>A0A919QMV3</accession>
<name>A0A919QMV3_9ACTN</name>
<dbReference type="CDD" id="cd24032">
    <property type="entry name" value="ASKHA_NBD_TsaB"/>
    <property type="match status" value="1"/>
</dbReference>
<gene>
    <name evidence="2" type="ORF">Aph01nite_74800</name>
</gene>
<dbReference type="NCBIfam" id="TIGR03725">
    <property type="entry name" value="T6A_YeaZ"/>
    <property type="match status" value="1"/>
</dbReference>